<dbReference type="Proteomes" id="UP001286313">
    <property type="component" value="Unassembled WGS sequence"/>
</dbReference>
<name>A0AAE1BXA1_PETCI</name>
<gene>
    <name evidence="2" type="ORF">Pcinc_035217</name>
</gene>
<sequence length="110" mass="12879">MKLELEEKTTGKDEVEGWEGNIIKPKMVGIKEGDGEEEEMEEMRKLRRWEGRKEEGKEVGASTMKDFCHRRQNCPLTLSPTTTQFESHLLDTHHKEGADYIHLRGWQQTH</sequence>
<dbReference type="EMBL" id="JAWQEG010005261">
    <property type="protein sequence ID" value="KAK3858601.1"/>
    <property type="molecule type" value="Genomic_DNA"/>
</dbReference>
<evidence type="ECO:0000256" key="1">
    <source>
        <dbReference type="SAM" id="MobiDB-lite"/>
    </source>
</evidence>
<evidence type="ECO:0000313" key="2">
    <source>
        <dbReference type="EMBL" id="KAK3858601.1"/>
    </source>
</evidence>
<protein>
    <submittedName>
        <fullName evidence="2">Uncharacterized protein</fullName>
    </submittedName>
</protein>
<proteinExistence type="predicted"/>
<dbReference type="AlphaFoldDB" id="A0AAE1BXA1"/>
<reference evidence="2" key="1">
    <citation type="submission" date="2023-10" db="EMBL/GenBank/DDBJ databases">
        <title>Genome assemblies of two species of porcelain crab, Petrolisthes cinctipes and Petrolisthes manimaculis (Anomura: Porcellanidae).</title>
        <authorList>
            <person name="Angst P."/>
        </authorList>
    </citation>
    <scope>NUCLEOTIDE SEQUENCE</scope>
    <source>
        <strain evidence="2">PB745_01</strain>
        <tissue evidence="2">Gill</tissue>
    </source>
</reference>
<feature type="compositionally biased region" description="Basic and acidic residues" evidence="1">
    <location>
        <begin position="1"/>
        <end position="15"/>
    </location>
</feature>
<accession>A0AAE1BXA1</accession>
<comment type="caution">
    <text evidence="2">The sequence shown here is derived from an EMBL/GenBank/DDBJ whole genome shotgun (WGS) entry which is preliminary data.</text>
</comment>
<keyword evidence="3" id="KW-1185">Reference proteome</keyword>
<organism evidence="2 3">
    <name type="scientific">Petrolisthes cinctipes</name>
    <name type="common">Flat porcelain crab</name>
    <dbReference type="NCBI Taxonomy" id="88211"/>
    <lineage>
        <taxon>Eukaryota</taxon>
        <taxon>Metazoa</taxon>
        <taxon>Ecdysozoa</taxon>
        <taxon>Arthropoda</taxon>
        <taxon>Crustacea</taxon>
        <taxon>Multicrustacea</taxon>
        <taxon>Malacostraca</taxon>
        <taxon>Eumalacostraca</taxon>
        <taxon>Eucarida</taxon>
        <taxon>Decapoda</taxon>
        <taxon>Pleocyemata</taxon>
        <taxon>Anomura</taxon>
        <taxon>Galatheoidea</taxon>
        <taxon>Porcellanidae</taxon>
        <taxon>Petrolisthes</taxon>
    </lineage>
</organism>
<evidence type="ECO:0000313" key="3">
    <source>
        <dbReference type="Proteomes" id="UP001286313"/>
    </source>
</evidence>
<feature type="region of interest" description="Disordered" evidence="1">
    <location>
        <begin position="1"/>
        <end position="20"/>
    </location>
</feature>